<dbReference type="Pfam" id="PF04235">
    <property type="entry name" value="DUF418"/>
    <property type="match status" value="2"/>
</dbReference>
<sequence length="440" mass="46747">MANSATATRGPSAVGERALAPDLARGFMLLLIALANTSWYLWGANRTADSVHPADGSLLDRITQFAIITGVDMRVYPMFAFLFGYGIVQLLDRQQRAGVPEGTARALLKRRHWWMIAIGGCHALLLWMGDIIGVYGAVGLVMCWLFVRRTDRTLLVWSAVLVGVLVVLSLLSVAGGVGMAAAGAAPQSGGEADLLGANISNPDYVATLLPRVGVWLLLLVAQGFLMLTVPAAVLLAFWAARRKILEQPHRHLRLLRTTAVGGILIGWLVGLPYALYHVGVLDVPDSAAWAFSLPNIASGLFAGLGYVALFALIAHWLTVRRGAAAAGPRGSTGNGNTGHRNTEHGPLVTAIAAVGKRSMSAYLAQSVLCAPLLAAWGLGLGGWFGSWQMAAFAVAVWLITLAGAYALEIRGRRGPAEVLLRRLAYRTPTRTPTRAATPPS</sequence>
<accession>A0A2P8DI39</accession>
<keyword evidence="1" id="KW-1133">Transmembrane helix</keyword>
<feature type="domain" description="DUF418" evidence="2">
    <location>
        <begin position="239"/>
        <end position="321"/>
    </location>
</feature>
<dbReference type="PANTHER" id="PTHR30590">
    <property type="entry name" value="INNER MEMBRANE PROTEIN"/>
    <property type="match status" value="1"/>
</dbReference>
<comment type="caution">
    <text evidence="3">The sequence shown here is derived from an EMBL/GenBank/DDBJ whole genome shotgun (WGS) entry which is preliminary data.</text>
</comment>
<evidence type="ECO:0000313" key="3">
    <source>
        <dbReference type="EMBL" id="PSK96882.1"/>
    </source>
</evidence>
<dbReference type="Proteomes" id="UP000240542">
    <property type="component" value="Unassembled WGS sequence"/>
</dbReference>
<reference evidence="3 4" key="1">
    <citation type="submission" date="2018-03" db="EMBL/GenBank/DDBJ databases">
        <title>Genomic Encyclopedia of Archaeal and Bacterial Type Strains, Phase II (KMG-II): from individual species to whole genera.</title>
        <authorList>
            <person name="Goeker M."/>
        </authorList>
    </citation>
    <scope>NUCLEOTIDE SEQUENCE [LARGE SCALE GENOMIC DNA]</scope>
    <source>
        <strain evidence="3 4">DSM 45312</strain>
    </source>
</reference>
<feature type="transmembrane region" description="Helical" evidence="1">
    <location>
        <begin position="214"/>
        <end position="240"/>
    </location>
</feature>
<proteinExistence type="predicted"/>
<evidence type="ECO:0000313" key="4">
    <source>
        <dbReference type="Proteomes" id="UP000240542"/>
    </source>
</evidence>
<keyword evidence="1" id="KW-0472">Membrane</keyword>
<dbReference type="PANTHER" id="PTHR30590:SF2">
    <property type="entry name" value="INNER MEMBRANE PROTEIN"/>
    <property type="match status" value="1"/>
</dbReference>
<feature type="transmembrane region" description="Helical" evidence="1">
    <location>
        <begin position="26"/>
        <end position="44"/>
    </location>
</feature>
<dbReference type="InterPro" id="IPR052529">
    <property type="entry name" value="Bact_Transport_Assoc"/>
</dbReference>
<feature type="transmembrane region" description="Helical" evidence="1">
    <location>
        <begin position="362"/>
        <end position="383"/>
    </location>
</feature>
<feature type="domain" description="DUF418" evidence="2">
    <location>
        <begin position="341"/>
        <end position="426"/>
    </location>
</feature>
<dbReference type="RefSeq" id="WP_106583763.1">
    <property type="nucleotide sequence ID" value="NZ_PYGA01000010.1"/>
</dbReference>
<gene>
    <name evidence="3" type="ORF">CLV63_110181</name>
</gene>
<dbReference type="InterPro" id="IPR007349">
    <property type="entry name" value="DUF418"/>
</dbReference>
<dbReference type="OrthoDB" id="2388539at2"/>
<feature type="transmembrane region" description="Helical" evidence="1">
    <location>
        <begin position="252"/>
        <end position="276"/>
    </location>
</feature>
<feature type="transmembrane region" description="Helical" evidence="1">
    <location>
        <begin position="296"/>
        <end position="319"/>
    </location>
</feature>
<organism evidence="3 4">
    <name type="scientific">Murinocardiopsis flavida</name>
    <dbReference type="NCBI Taxonomy" id="645275"/>
    <lineage>
        <taxon>Bacteria</taxon>
        <taxon>Bacillati</taxon>
        <taxon>Actinomycetota</taxon>
        <taxon>Actinomycetes</taxon>
        <taxon>Streptosporangiales</taxon>
        <taxon>Nocardiopsidaceae</taxon>
        <taxon>Murinocardiopsis</taxon>
    </lineage>
</organism>
<evidence type="ECO:0000259" key="2">
    <source>
        <dbReference type="Pfam" id="PF04235"/>
    </source>
</evidence>
<dbReference type="EMBL" id="PYGA01000010">
    <property type="protein sequence ID" value="PSK96882.1"/>
    <property type="molecule type" value="Genomic_DNA"/>
</dbReference>
<dbReference type="AlphaFoldDB" id="A0A2P8DI39"/>
<keyword evidence="4" id="KW-1185">Reference proteome</keyword>
<evidence type="ECO:0000256" key="1">
    <source>
        <dbReference type="SAM" id="Phobius"/>
    </source>
</evidence>
<keyword evidence="1" id="KW-0812">Transmembrane</keyword>
<feature type="transmembrane region" description="Helical" evidence="1">
    <location>
        <begin position="154"/>
        <end position="181"/>
    </location>
</feature>
<name>A0A2P8DI39_9ACTN</name>
<feature type="transmembrane region" description="Helical" evidence="1">
    <location>
        <begin position="114"/>
        <end position="147"/>
    </location>
</feature>
<feature type="transmembrane region" description="Helical" evidence="1">
    <location>
        <begin position="65"/>
        <end position="88"/>
    </location>
</feature>
<feature type="transmembrane region" description="Helical" evidence="1">
    <location>
        <begin position="389"/>
        <end position="407"/>
    </location>
</feature>
<protein>
    <submittedName>
        <fullName evidence="3">Putative membrane protein YeiB</fullName>
    </submittedName>
</protein>